<proteinExistence type="predicted"/>
<accession>A0A3N2C0W4</accession>
<gene>
    <name evidence="1" type="ORF">EDD42_1198</name>
</gene>
<dbReference type="EMBL" id="RKHL01000001">
    <property type="protein sequence ID" value="ROR81146.1"/>
    <property type="molecule type" value="Genomic_DNA"/>
</dbReference>
<keyword evidence="2" id="KW-1185">Reference proteome</keyword>
<evidence type="ECO:0000313" key="2">
    <source>
        <dbReference type="Proteomes" id="UP000266915"/>
    </source>
</evidence>
<evidence type="ECO:0000313" key="1">
    <source>
        <dbReference type="EMBL" id="ROR81146.1"/>
    </source>
</evidence>
<comment type="caution">
    <text evidence="1">The sequence shown here is derived from an EMBL/GenBank/DDBJ whole genome shotgun (WGS) entry which is preliminary data.</text>
</comment>
<organism evidence="1 2">
    <name type="scientific">Plantibacter flavus</name>
    <dbReference type="NCBI Taxonomy" id="150123"/>
    <lineage>
        <taxon>Bacteria</taxon>
        <taxon>Bacillati</taxon>
        <taxon>Actinomycetota</taxon>
        <taxon>Actinomycetes</taxon>
        <taxon>Micrococcales</taxon>
        <taxon>Microbacteriaceae</taxon>
        <taxon>Plantibacter</taxon>
    </lineage>
</organism>
<reference evidence="1 2" key="1">
    <citation type="submission" date="2018-11" db="EMBL/GenBank/DDBJ databases">
        <title>Sequencing the genomes of 1000 actinobacteria strains.</title>
        <authorList>
            <person name="Klenk H.-P."/>
        </authorList>
    </citation>
    <scope>NUCLEOTIDE SEQUENCE [LARGE SCALE GENOMIC DNA]</scope>
    <source>
        <strain evidence="1 2">DSM 14012</strain>
    </source>
</reference>
<dbReference type="AlphaFoldDB" id="A0A3N2C0W4"/>
<dbReference type="RefSeq" id="WP_085510381.1">
    <property type="nucleotide sequence ID" value="NZ_FXAP01000001.1"/>
</dbReference>
<dbReference type="Proteomes" id="UP000266915">
    <property type="component" value="Unassembled WGS sequence"/>
</dbReference>
<name>A0A3N2C0W4_9MICO</name>
<sequence length="148" mass="16369">MASDPSFFVRVSRIEVQTSSSIDESEKIFVWSVTARLGLNDSIFLMAYLRAAAEDGFGQVQVAGFTQDFSWSEVTGSAESTASYLDWSASYASEIMYDTARRALQAQAAAMDFQFDIDVSAPDEPVELRPPTDEQLERIRAAEASQED</sequence>
<protein>
    <submittedName>
        <fullName evidence="1">Uncharacterized protein</fullName>
    </submittedName>
</protein>